<organism evidence="3 4">
    <name type="scientific">Novosphingobium taihuense</name>
    <dbReference type="NCBI Taxonomy" id="260085"/>
    <lineage>
        <taxon>Bacteria</taxon>
        <taxon>Pseudomonadati</taxon>
        <taxon>Pseudomonadota</taxon>
        <taxon>Alphaproteobacteria</taxon>
        <taxon>Sphingomonadales</taxon>
        <taxon>Sphingomonadaceae</taxon>
        <taxon>Novosphingobium</taxon>
    </lineage>
</organism>
<dbReference type="GO" id="GO:0016757">
    <property type="term" value="F:glycosyltransferase activity"/>
    <property type="evidence" value="ECO:0007669"/>
    <property type="project" value="InterPro"/>
</dbReference>
<dbReference type="Proteomes" id="UP000538566">
    <property type="component" value="Unassembled WGS sequence"/>
</dbReference>
<dbReference type="PANTHER" id="PTHR12526">
    <property type="entry name" value="GLYCOSYLTRANSFERASE"/>
    <property type="match status" value="1"/>
</dbReference>
<dbReference type="Pfam" id="PF13439">
    <property type="entry name" value="Glyco_transf_4"/>
    <property type="match status" value="1"/>
</dbReference>
<proteinExistence type="predicted"/>
<feature type="domain" description="Glycosyltransferase subfamily 4-like N-terminal" evidence="2">
    <location>
        <begin position="23"/>
        <end position="191"/>
    </location>
</feature>
<dbReference type="InterPro" id="IPR028098">
    <property type="entry name" value="Glyco_trans_4-like_N"/>
</dbReference>
<dbReference type="SUPFAM" id="SSF53756">
    <property type="entry name" value="UDP-Glycosyltransferase/glycogen phosphorylase"/>
    <property type="match status" value="1"/>
</dbReference>
<dbReference type="RefSeq" id="WP_246415490.1">
    <property type="nucleotide sequence ID" value="NZ_JACHOA010000002.1"/>
</dbReference>
<dbReference type="PANTHER" id="PTHR12526:SF636">
    <property type="entry name" value="BLL3647 PROTEIN"/>
    <property type="match status" value="1"/>
</dbReference>
<evidence type="ECO:0000259" key="2">
    <source>
        <dbReference type="Pfam" id="PF13439"/>
    </source>
</evidence>
<dbReference type="CDD" id="cd03801">
    <property type="entry name" value="GT4_PimA-like"/>
    <property type="match status" value="1"/>
</dbReference>
<dbReference type="InterPro" id="IPR001296">
    <property type="entry name" value="Glyco_trans_1"/>
</dbReference>
<name>A0A7W7ETH1_9SPHN</name>
<feature type="domain" description="Glycosyl transferase family 1" evidence="1">
    <location>
        <begin position="208"/>
        <end position="361"/>
    </location>
</feature>
<dbReference type="Gene3D" id="3.40.50.2000">
    <property type="entry name" value="Glycogen Phosphorylase B"/>
    <property type="match status" value="2"/>
</dbReference>
<accession>A0A7W7ETH1</accession>
<reference evidence="3 4" key="1">
    <citation type="submission" date="2020-08" db="EMBL/GenBank/DDBJ databases">
        <title>Genomic Encyclopedia of Type Strains, Phase IV (KMG-IV): sequencing the most valuable type-strain genomes for metagenomic binning, comparative biology and taxonomic classification.</title>
        <authorList>
            <person name="Goeker M."/>
        </authorList>
    </citation>
    <scope>NUCLEOTIDE SEQUENCE [LARGE SCALE GENOMIC DNA]</scope>
    <source>
        <strain evidence="3 4">DSM 17507</strain>
    </source>
</reference>
<dbReference type="AlphaFoldDB" id="A0A7W7ETH1"/>
<protein>
    <submittedName>
        <fullName evidence="3">Glycosyltransferase involved in cell wall biosynthesis</fullName>
    </submittedName>
</protein>
<evidence type="ECO:0000259" key="1">
    <source>
        <dbReference type="Pfam" id="PF00534"/>
    </source>
</evidence>
<evidence type="ECO:0000313" key="3">
    <source>
        <dbReference type="EMBL" id="MBB4613247.1"/>
    </source>
</evidence>
<keyword evidence="4" id="KW-1185">Reference proteome</keyword>
<sequence length="390" mass="42558">MTQNRTGPAPIKLLHLHSTFDAGGKERRAVALMNRWGKGASGRNLEHHIVSAQPGAMGAKSLIDKQVRAFFPFGFPPLAGKLRIARLQQLARAMQGFDLILTYNWGAMDAALAHAIFAPSMGLAPLIHHEDGFNADESTGLKRSRNWYRRVALARASNLMVPSRQLEDIALGIWHQPRGRVLRIPNGIDTALYARKPRPDVLPRVVKRAGEKWLGTLAGLRAVKNLPRMVRALVDLPPEWHLVILGEGPEREAIQAEAMRLNIGHRVHLPGHVADPSAAVGLFDLFALSSDSEQAPLSVIEAMAAGLAVASPAVGDVVEMVSEENRPFITTPGDDAALSRAVAELAVDPALRQRLGTANRARAEVEYDERVMAKRYADAYSRVLGREAFG</sequence>
<evidence type="ECO:0000313" key="4">
    <source>
        <dbReference type="Proteomes" id="UP000538566"/>
    </source>
</evidence>
<dbReference type="EMBL" id="JACHOA010000002">
    <property type="protein sequence ID" value="MBB4613247.1"/>
    <property type="molecule type" value="Genomic_DNA"/>
</dbReference>
<gene>
    <name evidence="3" type="ORF">GGR37_001506</name>
</gene>
<dbReference type="Pfam" id="PF00534">
    <property type="entry name" value="Glycos_transf_1"/>
    <property type="match status" value="1"/>
</dbReference>
<keyword evidence="3" id="KW-0808">Transferase</keyword>
<comment type="caution">
    <text evidence="3">The sequence shown here is derived from an EMBL/GenBank/DDBJ whole genome shotgun (WGS) entry which is preliminary data.</text>
</comment>